<dbReference type="SUPFAM" id="SSF144083">
    <property type="entry name" value="Magnesium transport protein CorA, transmembrane region"/>
    <property type="match status" value="1"/>
</dbReference>
<evidence type="ECO:0000256" key="1">
    <source>
        <dbReference type="ARBA" id="ARBA00004651"/>
    </source>
</evidence>
<accession>A0ABV8IWC4</accession>
<dbReference type="RefSeq" id="WP_378069914.1">
    <property type="nucleotide sequence ID" value="NZ_JBHSBL010000019.1"/>
</dbReference>
<dbReference type="InterPro" id="IPR002523">
    <property type="entry name" value="MgTranspt_CorA/ZnTranspt_ZntB"/>
</dbReference>
<protein>
    <submittedName>
        <fullName evidence="6">CorA family divalent cation transporter</fullName>
    </submittedName>
</protein>
<evidence type="ECO:0000256" key="5">
    <source>
        <dbReference type="SAM" id="Phobius"/>
    </source>
</evidence>
<dbReference type="Gene3D" id="1.20.58.340">
    <property type="entry name" value="Magnesium transport protein CorA, transmembrane region"/>
    <property type="match status" value="1"/>
</dbReference>
<name>A0ABV8IWC4_9ACTN</name>
<evidence type="ECO:0000256" key="4">
    <source>
        <dbReference type="ARBA" id="ARBA00023136"/>
    </source>
</evidence>
<reference evidence="7" key="1">
    <citation type="journal article" date="2019" name="Int. J. Syst. Evol. Microbiol.">
        <title>The Global Catalogue of Microorganisms (GCM) 10K type strain sequencing project: providing services to taxonomists for standard genome sequencing and annotation.</title>
        <authorList>
            <consortium name="The Broad Institute Genomics Platform"/>
            <consortium name="The Broad Institute Genome Sequencing Center for Infectious Disease"/>
            <person name="Wu L."/>
            <person name="Ma J."/>
        </authorList>
    </citation>
    <scope>NUCLEOTIDE SEQUENCE [LARGE SCALE GENOMIC DNA]</scope>
    <source>
        <strain evidence="7">TBRC 5832</strain>
    </source>
</reference>
<sequence length="52" mass="5906">MAALVTTVAGVYGRNFAHMPELHWRYGCPSVALFMVMSVAALHWSLRRAGWW</sequence>
<proteinExistence type="predicted"/>
<keyword evidence="4 5" id="KW-0472">Membrane</keyword>
<evidence type="ECO:0000313" key="6">
    <source>
        <dbReference type="EMBL" id="MFC4068583.1"/>
    </source>
</evidence>
<comment type="caution">
    <text evidence="6">The sequence shown here is derived from an EMBL/GenBank/DDBJ whole genome shotgun (WGS) entry which is preliminary data.</text>
</comment>
<comment type="subcellular location">
    <subcellularLocation>
        <location evidence="1">Cell membrane</location>
        <topology evidence="1">Multi-pass membrane protein</topology>
    </subcellularLocation>
</comment>
<evidence type="ECO:0000256" key="2">
    <source>
        <dbReference type="ARBA" id="ARBA00022692"/>
    </source>
</evidence>
<organism evidence="6 7">
    <name type="scientific">Actinoplanes subglobosus</name>
    <dbReference type="NCBI Taxonomy" id="1547892"/>
    <lineage>
        <taxon>Bacteria</taxon>
        <taxon>Bacillati</taxon>
        <taxon>Actinomycetota</taxon>
        <taxon>Actinomycetes</taxon>
        <taxon>Micromonosporales</taxon>
        <taxon>Micromonosporaceae</taxon>
        <taxon>Actinoplanes</taxon>
    </lineage>
</organism>
<gene>
    <name evidence="6" type="ORF">ACFO0C_26950</name>
</gene>
<keyword evidence="3 5" id="KW-1133">Transmembrane helix</keyword>
<evidence type="ECO:0000313" key="7">
    <source>
        <dbReference type="Proteomes" id="UP001595867"/>
    </source>
</evidence>
<dbReference type="Pfam" id="PF01544">
    <property type="entry name" value="CorA"/>
    <property type="match status" value="1"/>
</dbReference>
<keyword evidence="2 5" id="KW-0812">Transmembrane</keyword>
<evidence type="ECO:0000256" key="3">
    <source>
        <dbReference type="ARBA" id="ARBA00022989"/>
    </source>
</evidence>
<keyword evidence="7" id="KW-1185">Reference proteome</keyword>
<dbReference type="EMBL" id="JBHSBL010000019">
    <property type="protein sequence ID" value="MFC4068583.1"/>
    <property type="molecule type" value="Genomic_DNA"/>
</dbReference>
<feature type="transmembrane region" description="Helical" evidence="5">
    <location>
        <begin position="23"/>
        <end position="46"/>
    </location>
</feature>
<dbReference type="PANTHER" id="PTHR46494:SF1">
    <property type="entry name" value="CORA FAMILY METAL ION TRANSPORTER (EUROFUNG)"/>
    <property type="match status" value="1"/>
</dbReference>
<dbReference type="InterPro" id="IPR045863">
    <property type="entry name" value="CorA_TM1_TM2"/>
</dbReference>
<dbReference type="Proteomes" id="UP001595867">
    <property type="component" value="Unassembled WGS sequence"/>
</dbReference>
<dbReference type="PANTHER" id="PTHR46494">
    <property type="entry name" value="CORA FAMILY METAL ION TRANSPORTER (EUROFUNG)"/>
    <property type="match status" value="1"/>
</dbReference>